<evidence type="ECO:0000256" key="1">
    <source>
        <dbReference type="SAM" id="Phobius"/>
    </source>
</evidence>
<keyword evidence="1" id="KW-0472">Membrane</keyword>
<sequence length="200" mass="21165">MRVKKIIVVFFAFLFLLFVVAPVEAITYDLIAPQNPVQPGESLNFTIFINTESQTVSAGEIGLNYDPQYLEYVELVPGPAMDSVSATPQGTGSLLIGGANTAGFNGVEIFADINFNLIAAAGDTGQLVNLWAPPISPTPNPSLQPTHPSSIGPTLSQLTPNPTSLPKTGFDPVKNNLMFLAGALLGLTIVGFFLSKKAVF</sequence>
<dbReference type="GO" id="GO:0000272">
    <property type="term" value="P:polysaccharide catabolic process"/>
    <property type="evidence" value="ECO:0007669"/>
    <property type="project" value="InterPro"/>
</dbReference>
<dbReference type="GO" id="GO:0030246">
    <property type="term" value="F:carbohydrate binding"/>
    <property type="evidence" value="ECO:0007669"/>
    <property type="project" value="InterPro"/>
</dbReference>
<dbReference type="Gene3D" id="2.60.40.680">
    <property type="match status" value="1"/>
</dbReference>
<keyword evidence="1" id="KW-1133">Transmembrane helix</keyword>
<evidence type="ECO:0000313" key="4">
    <source>
        <dbReference type="Proteomes" id="UP000177208"/>
    </source>
</evidence>
<accession>A0A1F7GCY0</accession>
<dbReference type="CDD" id="cd08547">
    <property type="entry name" value="Type_II_cohesin"/>
    <property type="match status" value="1"/>
</dbReference>
<dbReference type="Proteomes" id="UP000177208">
    <property type="component" value="Unassembled WGS sequence"/>
</dbReference>
<dbReference type="SUPFAM" id="SSF49384">
    <property type="entry name" value="Carbohydrate-binding domain"/>
    <property type="match status" value="1"/>
</dbReference>
<dbReference type="EMBL" id="MFZG01000019">
    <property type="protein sequence ID" value="OGK16713.1"/>
    <property type="molecule type" value="Genomic_DNA"/>
</dbReference>
<name>A0A1F7GCY0_9BACT</name>
<comment type="caution">
    <text evidence="3">The sequence shown here is derived from an EMBL/GenBank/DDBJ whole genome shotgun (WGS) entry which is preliminary data.</text>
</comment>
<evidence type="ECO:0000313" key="3">
    <source>
        <dbReference type="EMBL" id="OGK16713.1"/>
    </source>
</evidence>
<dbReference type="InterPro" id="IPR002102">
    <property type="entry name" value="Cohesin_dom"/>
</dbReference>
<gene>
    <name evidence="3" type="ORF">A2774_00240</name>
</gene>
<keyword evidence="1" id="KW-0812">Transmembrane</keyword>
<proteinExistence type="predicted"/>
<evidence type="ECO:0000259" key="2">
    <source>
        <dbReference type="Pfam" id="PF00963"/>
    </source>
</evidence>
<dbReference type="Pfam" id="PF00963">
    <property type="entry name" value="Cohesin"/>
    <property type="match status" value="1"/>
</dbReference>
<dbReference type="InterPro" id="IPR008965">
    <property type="entry name" value="CBM2/CBM3_carb-bd_dom_sf"/>
</dbReference>
<feature type="domain" description="Cohesin" evidence="2">
    <location>
        <begin position="37"/>
        <end position="124"/>
    </location>
</feature>
<protein>
    <recommendedName>
        <fullName evidence="2">Cohesin domain-containing protein</fullName>
    </recommendedName>
</protein>
<feature type="transmembrane region" description="Helical" evidence="1">
    <location>
        <begin position="177"/>
        <end position="195"/>
    </location>
</feature>
<dbReference type="AlphaFoldDB" id="A0A1F7GCY0"/>
<reference evidence="3 4" key="1">
    <citation type="journal article" date="2016" name="Nat. Commun.">
        <title>Thousands of microbial genomes shed light on interconnected biogeochemical processes in an aquifer system.</title>
        <authorList>
            <person name="Anantharaman K."/>
            <person name="Brown C.T."/>
            <person name="Hug L.A."/>
            <person name="Sharon I."/>
            <person name="Castelle C.J."/>
            <person name="Probst A.J."/>
            <person name="Thomas B.C."/>
            <person name="Singh A."/>
            <person name="Wilkins M.J."/>
            <person name="Karaoz U."/>
            <person name="Brodie E.L."/>
            <person name="Williams K.H."/>
            <person name="Hubbard S.S."/>
            <person name="Banfield J.F."/>
        </authorList>
    </citation>
    <scope>NUCLEOTIDE SEQUENCE [LARGE SCALE GENOMIC DNA]</scope>
</reference>
<organism evidence="3 4">
    <name type="scientific">Candidatus Roizmanbacteria bacterium RIFCSPHIGHO2_01_FULL_39_12c</name>
    <dbReference type="NCBI Taxonomy" id="1802031"/>
    <lineage>
        <taxon>Bacteria</taxon>
        <taxon>Candidatus Roizmaniibacteriota</taxon>
    </lineage>
</organism>